<dbReference type="EMBL" id="JPKZ01000986">
    <property type="protein sequence ID" value="KHN84418.1"/>
    <property type="molecule type" value="Genomic_DNA"/>
</dbReference>
<protein>
    <submittedName>
        <fullName evidence="2">Uncharacterized protein</fullName>
    </submittedName>
</protein>
<accession>A0A0B2VRV7</accession>
<keyword evidence="3" id="KW-1185">Reference proteome</keyword>
<evidence type="ECO:0000256" key="1">
    <source>
        <dbReference type="SAM" id="MobiDB-lite"/>
    </source>
</evidence>
<comment type="caution">
    <text evidence="2">The sequence shown here is derived from an EMBL/GenBank/DDBJ whole genome shotgun (WGS) entry which is preliminary data.</text>
</comment>
<sequence>MLLSMNNTSRKVDSVSGKSTTQANGETLKECSDLEQRSAVGKRFARRAKRWAELQQRRQNSRNAHAALYSRAFAPLSVQSDSFLAASTQAFVRKPTRVTSNRGTSCGQYACCAYEQARYVHSCFVNSSARTPQLIEHVSNAQLINVKLATMGVGMAPFSESSTEFRYPQGRMCGERLSGSFFDDPTDAMIMSRAPTAGKPGSPDMLRSSQKHRYYQPDAGEPEDHVRFGQYFIMNAGSKQEAFVSVYQLPAELHVYPNTAASTKHTAVVHLDTSSSSSSSISSSYSSKASSSRARDEYSSSSSDEDLISWIASDLANVSIQCGDGTSCPFDIGDVKSRLDELRQPPPLPDSSLACCANDVIEATESKEGWYWHPIPTSIISCHFLIL</sequence>
<gene>
    <name evidence="2" type="ORF">Tcan_08420</name>
</gene>
<feature type="region of interest" description="Disordered" evidence="1">
    <location>
        <begin position="1"/>
        <end position="27"/>
    </location>
</feature>
<dbReference type="Proteomes" id="UP000031036">
    <property type="component" value="Unassembled WGS sequence"/>
</dbReference>
<dbReference type="OrthoDB" id="10572762at2759"/>
<reference evidence="2 3" key="1">
    <citation type="submission" date="2014-11" db="EMBL/GenBank/DDBJ databases">
        <title>Genetic blueprint of the zoonotic pathogen Toxocara canis.</title>
        <authorList>
            <person name="Zhu X.-Q."/>
            <person name="Korhonen P.K."/>
            <person name="Cai H."/>
            <person name="Young N.D."/>
            <person name="Nejsum P."/>
            <person name="von Samson-Himmelstjerna G."/>
            <person name="Boag P.R."/>
            <person name="Tan P."/>
            <person name="Li Q."/>
            <person name="Min J."/>
            <person name="Yang Y."/>
            <person name="Wang X."/>
            <person name="Fang X."/>
            <person name="Hall R.S."/>
            <person name="Hofmann A."/>
            <person name="Sternberg P.W."/>
            <person name="Jex A.R."/>
            <person name="Gasser R.B."/>
        </authorList>
    </citation>
    <scope>NUCLEOTIDE SEQUENCE [LARGE SCALE GENOMIC DNA]</scope>
    <source>
        <strain evidence="2">PN_DK_2014</strain>
    </source>
</reference>
<name>A0A0B2VRV7_TOXCA</name>
<evidence type="ECO:0000313" key="3">
    <source>
        <dbReference type="Proteomes" id="UP000031036"/>
    </source>
</evidence>
<feature type="compositionally biased region" description="Polar residues" evidence="1">
    <location>
        <begin position="16"/>
        <end position="25"/>
    </location>
</feature>
<organism evidence="2 3">
    <name type="scientific">Toxocara canis</name>
    <name type="common">Canine roundworm</name>
    <dbReference type="NCBI Taxonomy" id="6265"/>
    <lineage>
        <taxon>Eukaryota</taxon>
        <taxon>Metazoa</taxon>
        <taxon>Ecdysozoa</taxon>
        <taxon>Nematoda</taxon>
        <taxon>Chromadorea</taxon>
        <taxon>Rhabditida</taxon>
        <taxon>Spirurina</taxon>
        <taxon>Ascaridomorpha</taxon>
        <taxon>Ascaridoidea</taxon>
        <taxon>Toxocaridae</taxon>
        <taxon>Toxocara</taxon>
    </lineage>
</organism>
<evidence type="ECO:0000313" key="2">
    <source>
        <dbReference type="EMBL" id="KHN84418.1"/>
    </source>
</evidence>
<proteinExistence type="predicted"/>
<dbReference type="AlphaFoldDB" id="A0A0B2VRV7"/>